<evidence type="ECO:0000313" key="9">
    <source>
        <dbReference type="EMBL" id="CAG5156235.1"/>
    </source>
</evidence>
<protein>
    <recommendedName>
        <fullName evidence="8">Rhodopsin domain-containing protein</fullName>
    </recommendedName>
</protein>
<name>A0A8J2I1H5_9PLEO</name>
<dbReference type="Proteomes" id="UP000676310">
    <property type="component" value="Unassembled WGS sequence"/>
</dbReference>
<dbReference type="AlphaFoldDB" id="A0A8J2I1H5"/>
<dbReference type="InterPro" id="IPR052337">
    <property type="entry name" value="SAT4-like"/>
</dbReference>
<evidence type="ECO:0000256" key="7">
    <source>
        <dbReference type="SAM" id="Phobius"/>
    </source>
</evidence>
<keyword evidence="4 7" id="KW-0472">Membrane</keyword>
<reference evidence="9" key="1">
    <citation type="submission" date="2021-05" db="EMBL/GenBank/DDBJ databases">
        <authorList>
            <person name="Stam R."/>
        </authorList>
    </citation>
    <scope>NUCLEOTIDE SEQUENCE</scope>
    <source>
        <strain evidence="9">CS162</strain>
    </source>
</reference>
<feature type="region of interest" description="Disordered" evidence="6">
    <location>
        <begin position="340"/>
        <end position="366"/>
    </location>
</feature>
<comment type="similarity">
    <text evidence="5">Belongs to the SAT4 family.</text>
</comment>
<comment type="caution">
    <text evidence="9">The sequence shown here is derived from an EMBL/GenBank/DDBJ whole genome shotgun (WGS) entry which is preliminary data.</text>
</comment>
<keyword evidence="10" id="KW-1185">Reference proteome</keyword>
<dbReference type="PANTHER" id="PTHR33048">
    <property type="entry name" value="PTH11-LIKE INTEGRAL MEMBRANE PROTEIN (AFU_ORTHOLOGUE AFUA_5G11245)"/>
    <property type="match status" value="1"/>
</dbReference>
<gene>
    <name evidence="9" type="ORF">ALTATR162_LOCUS4053</name>
</gene>
<dbReference type="RefSeq" id="XP_043167598.1">
    <property type="nucleotide sequence ID" value="XM_043311663.1"/>
</dbReference>
<dbReference type="EMBL" id="CAJRGZ010000017">
    <property type="protein sequence ID" value="CAG5156235.1"/>
    <property type="molecule type" value="Genomic_DNA"/>
</dbReference>
<dbReference type="Pfam" id="PF20684">
    <property type="entry name" value="Fung_rhodopsin"/>
    <property type="match status" value="1"/>
</dbReference>
<keyword evidence="3 7" id="KW-1133">Transmembrane helix</keyword>
<comment type="subcellular location">
    <subcellularLocation>
        <location evidence="1">Membrane</location>
        <topology evidence="1">Multi-pass membrane protein</topology>
    </subcellularLocation>
</comment>
<feature type="domain" description="Rhodopsin" evidence="8">
    <location>
        <begin position="40"/>
        <end position="278"/>
    </location>
</feature>
<organism evidence="9 10">
    <name type="scientific">Alternaria atra</name>
    <dbReference type="NCBI Taxonomy" id="119953"/>
    <lineage>
        <taxon>Eukaryota</taxon>
        <taxon>Fungi</taxon>
        <taxon>Dikarya</taxon>
        <taxon>Ascomycota</taxon>
        <taxon>Pezizomycotina</taxon>
        <taxon>Dothideomycetes</taxon>
        <taxon>Pleosporomycetidae</taxon>
        <taxon>Pleosporales</taxon>
        <taxon>Pleosporineae</taxon>
        <taxon>Pleosporaceae</taxon>
        <taxon>Alternaria</taxon>
        <taxon>Alternaria sect. Ulocladioides</taxon>
    </lineage>
</organism>
<evidence type="ECO:0000256" key="2">
    <source>
        <dbReference type="ARBA" id="ARBA00022692"/>
    </source>
</evidence>
<evidence type="ECO:0000256" key="3">
    <source>
        <dbReference type="ARBA" id="ARBA00022989"/>
    </source>
</evidence>
<feature type="transmembrane region" description="Helical" evidence="7">
    <location>
        <begin position="56"/>
        <end position="79"/>
    </location>
</feature>
<dbReference type="InterPro" id="IPR049326">
    <property type="entry name" value="Rhodopsin_dom_fungi"/>
</dbReference>
<evidence type="ECO:0000256" key="5">
    <source>
        <dbReference type="ARBA" id="ARBA00038359"/>
    </source>
</evidence>
<keyword evidence="2 7" id="KW-0812">Transmembrane</keyword>
<feature type="transmembrane region" description="Helical" evidence="7">
    <location>
        <begin position="253"/>
        <end position="273"/>
    </location>
</feature>
<feature type="transmembrane region" description="Helical" evidence="7">
    <location>
        <begin position="99"/>
        <end position="126"/>
    </location>
</feature>
<sequence length="387" mass="43123">MPSPSVQLATDPQWAAESNLVRILAVTGVFHFFALTSVGLRLYVRIGLLRSPGRDDVAMVLAVLAALSGYICFILQGYHGLGRHTKTVSKEDKVIFNHIGFYQSLLSAIGALGLLKISIALFLLRLRNNNLWKWYARSLWALIGFVVVYAIGAWLSFLLHCTPMEADWTGEGTCYSREIFVPVALTNTAVNIFTDVCFATLPIPIIWGLQMSRGTRVKLIGVLSLGYIAVALGIVKASYQVKSDPDKMFNKHLNVFGFLQLNVGIIAASIPTLKPLTRKRTVDPERRAYDDIEQHVETIGSGRKYKPQLSFLTRATVTDESIEMGKRKSIREKLSMPGMDRKDTVYSQNGHRVGSQDRILEGDGEYPKRIKRTTEVVVESVDNDSKT</sequence>
<feature type="transmembrane region" description="Helical" evidence="7">
    <location>
        <begin position="138"/>
        <end position="159"/>
    </location>
</feature>
<evidence type="ECO:0000256" key="1">
    <source>
        <dbReference type="ARBA" id="ARBA00004141"/>
    </source>
</evidence>
<feature type="transmembrane region" description="Helical" evidence="7">
    <location>
        <begin position="219"/>
        <end position="241"/>
    </location>
</feature>
<evidence type="ECO:0000256" key="6">
    <source>
        <dbReference type="SAM" id="MobiDB-lite"/>
    </source>
</evidence>
<evidence type="ECO:0000259" key="8">
    <source>
        <dbReference type="Pfam" id="PF20684"/>
    </source>
</evidence>
<proteinExistence type="inferred from homology"/>
<dbReference type="GeneID" id="67015678"/>
<dbReference type="GO" id="GO:0016020">
    <property type="term" value="C:membrane"/>
    <property type="evidence" value="ECO:0007669"/>
    <property type="project" value="UniProtKB-SubCell"/>
</dbReference>
<feature type="compositionally biased region" description="Basic and acidic residues" evidence="6">
    <location>
        <begin position="354"/>
        <end position="366"/>
    </location>
</feature>
<dbReference type="OrthoDB" id="5022096at2759"/>
<dbReference type="PANTHER" id="PTHR33048:SF167">
    <property type="entry name" value="INTEGRAL MEMBRANE PROTEIN"/>
    <property type="match status" value="1"/>
</dbReference>
<accession>A0A8J2I1H5</accession>
<evidence type="ECO:0000313" key="10">
    <source>
        <dbReference type="Proteomes" id="UP000676310"/>
    </source>
</evidence>
<feature type="transmembrane region" description="Helical" evidence="7">
    <location>
        <begin position="20"/>
        <end position="44"/>
    </location>
</feature>
<evidence type="ECO:0000256" key="4">
    <source>
        <dbReference type="ARBA" id="ARBA00023136"/>
    </source>
</evidence>
<feature type="transmembrane region" description="Helical" evidence="7">
    <location>
        <begin position="179"/>
        <end position="207"/>
    </location>
</feature>